<dbReference type="Pfam" id="PF04365">
    <property type="entry name" value="BrnT_toxin"/>
    <property type="match status" value="1"/>
</dbReference>
<protein>
    <submittedName>
        <fullName evidence="1">BrnT family toxin</fullName>
    </submittedName>
</protein>
<dbReference type="RefSeq" id="WP_116684014.1">
    <property type="nucleotide sequence ID" value="NZ_QURL01000006.1"/>
</dbReference>
<dbReference type="InterPro" id="IPR038573">
    <property type="entry name" value="BrnT_sf"/>
</dbReference>
<evidence type="ECO:0000313" key="1">
    <source>
        <dbReference type="EMBL" id="RFC62492.1"/>
    </source>
</evidence>
<comment type="caution">
    <text evidence="1">The sequence shown here is derived from an EMBL/GenBank/DDBJ whole genome shotgun (WGS) entry which is preliminary data.</text>
</comment>
<dbReference type="InterPro" id="IPR007460">
    <property type="entry name" value="BrnT_toxin"/>
</dbReference>
<reference evidence="1 2" key="1">
    <citation type="submission" date="2018-08" db="EMBL/GenBank/DDBJ databases">
        <title>Fulvimarina sp. 85, whole genome shotgun sequence.</title>
        <authorList>
            <person name="Tuo L."/>
        </authorList>
    </citation>
    <scope>NUCLEOTIDE SEQUENCE [LARGE SCALE GENOMIC DNA]</scope>
    <source>
        <strain evidence="1 2">85</strain>
    </source>
</reference>
<dbReference type="Gene3D" id="3.10.450.530">
    <property type="entry name" value="Ribonuclease toxin, BrnT, of type II toxin-antitoxin system"/>
    <property type="match status" value="1"/>
</dbReference>
<dbReference type="Proteomes" id="UP000264310">
    <property type="component" value="Unassembled WGS sequence"/>
</dbReference>
<dbReference type="EMBL" id="QURL01000006">
    <property type="protein sequence ID" value="RFC62492.1"/>
    <property type="molecule type" value="Genomic_DNA"/>
</dbReference>
<keyword evidence="2" id="KW-1185">Reference proteome</keyword>
<evidence type="ECO:0000313" key="2">
    <source>
        <dbReference type="Proteomes" id="UP000264310"/>
    </source>
</evidence>
<name>A0A371WZU6_9HYPH</name>
<accession>A0A371WZU6</accession>
<gene>
    <name evidence="1" type="ORF">DYI37_14605</name>
</gene>
<sequence>MDFEWDDRKAELNVRKHAVRFETAAAVFSDPFRLIFEDDRFVYDEVREIAIGMVGTRLYVVVFTEVPDAIRIVSARKASDRERKIYGNRTFPA</sequence>
<dbReference type="AlphaFoldDB" id="A0A371WZU6"/>
<organism evidence="1 2">
    <name type="scientific">Fulvimarina endophytica</name>
    <dbReference type="NCBI Taxonomy" id="2293836"/>
    <lineage>
        <taxon>Bacteria</taxon>
        <taxon>Pseudomonadati</taxon>
        <taxon>Pseudomonadota</taxon>
        <taxon>Alphaproteobacteria</taxon>
        <taxon>Hyphomicrobiales</taxon>
        <taxon>Aurantimonadaceae</taxon>
        <taxon>Fulvimarina</taxon>
    </lineage>
</organism>
<dbReference type="OrthoDB" id="839663at2"/>
<proteinExistence type="predicted"/>